<name>U4QKV8_TEPAE</name>
<dbReference type="Pfam" id="PF03471">
    <property type="entry name" value="CorC_HlyC"/>
    <property type="match status" value="1"/>
</dbReference>
<keyword evidence="1" id="KW-1133">Transmembrane helix</keyword>
<feature type="transmembrane region" description="Helical" evidence="1">
    <location>
        <begin position="103"/>
        <end position="120"/>
    </location>
</feature>
<evidence type="ECO:0000313" key="3">
    <source>
        <dbReference type="EMBL" id="CDI40635.1"/>
    </source>
</evidence>
<dbReference type="HOGENOM" id="CLU_1255447_0_0_9"/>
<dbReference type="Proteomes" id="UP000010802">
    <property type="component" value="Chromosome"/>
</dbReference>
<feature type="domain" description="Transporter-associated" evidence="2">
    <location>
        <begin position="136"/>
        <end position="206"/>
    </location>
</feature>
<keyword evidence="1" id="KW-0812">Transmembrane</keyword>
<accession>U4QKV8</accession>
<dbReference type="eggNOG" id="ENOG5033080">
    <property type="taxonomic scope" value="Bacteria"/>
</dbReference>
<gene>
    <name evidence="3" type="ordered locus">TEPIRE1_1287</name>
</gene>
<reference evidence="4" key="1">
    <citation type="journal article" date="2013" name="Genome Announc.">
        <title>First genome sequence of a syntrophic acetate-oxidizing bacterium, Tepidanaerobacter acetatoxydans strain Re1.</title>
        <authorList>
            <person name="Manzoor S."/>
            <person name="Bongcam-Rudloff E."/>
            <person name="Schnurer A."/>
            <person name="Muller B."/>
        </authorList>
    </citation>
    <scope>NUCLEOTIDE SEQUENCE [LARGE SCALE GENOMIC DNA]</scope>
    <source>
        <strain evidence="4">Re1</strain>
    </source>
</reference>
<organism evidence="3 4">
    <name type="scientific">Tepidanaerobacter acetatoxydans (strain DSM 21804 / JCM 16047 / Re1)</name>
    <dbReference type="NCBI Taxonomy" id="1209989"/>
    <lineage>
        <taxon>Bacteria</taxon>
        <taxon>Bacillati</taxon>
        <taxon>Bacillota</taxon>
        <taxon>Clostridia</taxon>
        <taxon>Thermosediminibacterales</taxon>
        <taxon>Tepidanaerobacteraceae</taxon>
        <taxon>Tepidanaerobacter</taxon>
    </lineage>
</organism>
<dbReference type="Gene3D" id="3.30.465.10">
    <property type="match status" value="1"/>
</dbReference>
<dbReference type="STRING" id="1209989.TepRe1_1177"/>
<feature type="transmembrane region" description="Helical" evidence="1">
    <location>
        <begin position="56"/>
        <end position="78"/>
    </location>
</feature>
<dbReference type="SUPFAM" id="SSF56176">
    <property type="entry name" value="FAD-binding/transporter-associated domain-like"/>
    <property type="match status" value="1"/>
</dbReference>
<protein>
    <recommendedName>
        <fullName evidence="2">Transporter-associated domain-containing protein</fullName>
    </recommendedName>
</protein>
<feature type="transmembrane region" description="Helical" evidence="1">
    <location>
        <begin position="12"/>
        <end position="36"/>
    </location>
</feature>
<dbReference type="EMBL" id="HF563609">
    <property type="protein sequence ID" value="CDI40635.1"/>
    <property type="molecule type" value="Genomic_DNA"/>
</dbReference>
<dbReference type="GO" id="GO:0050660">
    <property type="term" value="F:flavin adenine dinucleotide binding"/>
    <property type="evidence" value="ECO:0007669"/>
    <property type="project" value="InterPro"/>
</dbReference>
<dbReference type="InterPro" id="IPR036318">
    <property type="entry name" value="FAD-bd_PCMH-like_sf"/>
</dbReference>
<evidence type="ECO:0000313" key="4">
    <source>
        <dbReference type="Proteomes" id="UP000010802"/>
    </source>
</evidence>
<keyword evidence="1" id="KW-0472">Membrane</keyword>
<keyword evidence="4" id="KW-1185">Reference proteome</keyword>
<proteinExistence type="predicted"/>
<evidence type="ECO:0000259" key="2">
    <source>
        <dbReference type="Pfam" id="PF03471"/>
    </source>
</evidence>
<evidence type="ECO:0000256" key="1">
    <source>
        <dbReference type="SAM" id="Phobius"/>
    </source>
</evidence>
<dbReference type="AlphaFoldDB" id="U4QKV8"/>
<dbReference type="InterPro" id="IPR016169">
    <property type="entry name" value="FAD-bd_PCMH_sub2"/>
</dbReference>
<dbReference type="KEGG" id="tae:TepiRe1_1287"/>
<sequence length="218" mass="24084">MGYVKMKISSRIAKAVIILEAILAFLLALGVVIGSADILRYFKIIYYTPALETFPVMQTFLGHILTLVIGLELAVMLVRHTPSSVIEVLLYAIARKIIIESKNMFDIVLGIVAIGGLFFINKHFDPARTFITDINIVNPATLVSDLNKKLKINIPESLGNTIGGVVSKVCQESGEKLVEGKSLRIADAEITILAMDGELIRELKVIKCEEEDDLHYEL</sequence>
<dbReference type="InterPro" id="IPR005170">
    <property type="entry name" value="Transptr-assoc_dom"/>
</dbReference>